<name>X1GLP1_9ZZZZ</name>
<organism evidence="1">
    <name type="scientific">marine sediment metagenome</name>
    <dbReference type="NCBI Taxonomy" id="412755"/>
    <lineage>
        <taxon>unclassified sequences</taxon>
        <taxon>metagenomes</taxon>
        <taxon>ecological metagenomes</taxon>
    </lineage>
</organism>
<dbReference type="InterPro" id="IPR036396">
    <property type="entry name" value="Cyt_P450_sf"/>
</dbReference>
<accession>X1GLP1</accession>
<sequence>GAALARMESRIALDALLDLLPEYEIDREGLRRVAMSNVCGWSNVPVKKVGG</sequence>
<gene>
    <name evidence="1" type="ORF">S03H2_27105</name>
</gene>
<dbReference type="GO" id="GO:0005506">
    <property type="term" value="F:iron ion binding"/>
    <property type="evidence" value="ECO:0007669"/>
    <property type="project" value="InterPro"/>
</dbReference>
<dbReference type="GO" id="GO:0016705">
    <property type="term" value="F:oxidoreductase activity, acting on paired donors, with incorporation or reduction of molecular oxygen"/>
    <property type="evidence" value="ECO:0007669"/>
    <property type="project" value="InterPro"/>
</dbReference>
<dbReference type="AlphaFoldDB" id="X1GLP1"/>
<dbReference type="GO" id="GO:0004497">
    <property type="term" value="F:monooxygenase activity"/>
    <property type="evidence" value="ECO:0007669"/>
    <property type="project" value="InterPro"/>
</dbReference>
<dbReference type="GO" id="GO:0020037">
    <property type="term" value="F:heme binding"/>
    <property type="evidence" value="ECO:0007669"/>
    <property type="project" value="InterPro"/>
</dbReference>
<dbReference type="Gene3D" id="1.10.630.10">
    <property type="entry name" value="Cytochrome P450"/>
    <property type="match status" value="1"/>
</dbReference>
<dbReference type="SUPFAM" id="SSF48264">
    <property type="entry name" value="Cytochrome P450"/>
    <property type="match status" value="1"/>
</dbReference>
<reference evidence="1" key="1">
    <citation type="journal article" date="2014" name="Front. Microbiol.">
        <title>High frequency of phylogenetically diverse reductive dehalogenase-homologous genes in deep subseafloor sedimentary metagenomes.</title>
        <authorList>
            <person name="Kawai M."/>
            <person name="Futagami T."/>
            <person name="Toyoda A."/>
            <person name="Takaki Y."/>
            <person name="Nishi S."/>
            <person name="Hori S."/>
            <person name="Arai W."/>
            <person name="Tsubouchi T."/>
            <person name="Morono Y."/>
            <person name="Uchiyama I."/>
            <person name="Ito T."/>
            <person name="Fujiyama A."/>
            <person name="Inagaki F."/>
            <person name="Takami H."/>
        </authorList>
    </citation>
    <scope>NUCLEOTIDE SEQUENCE</scope>
    <source>
        <strain evidence="1">Expedition CK06-06</strain>
    </source>
</reference>
<protein>
    <submittedName>
        <fullName evidence="1">Uncharacterized protein</fullName>
    </submittedName>
</protein>
<evidence type="ECO:0000313" key="1">
    <source>
        <dbReference type="EMBL" id="GAH58092.1"/>
    </source>
</evidence>
<dbReference type="EMBL" id="BARU01016066">
    <property type="protein sequence ID" value="GAH58092.1"/>
    <property type="molecule type" value="Genomic_DNA"/>
</dbReference>
<comment type="caution">
    <text evidence="1">The sequence shown here is derived from an EMBL/GenBank/DDBJ whole genome shotgun (WGS) entry which is preliminary data.</text>
</comment>
<feature type="non-terminal residue" evidence="1">
    <location>
        <position position="1"/>
    </location>
</feature>
<proteinExistence type="predicted"/>